<dbReference type="EMBL" id="JAZEWV010000021">
    <property type="protein sequence ID" value="MEE4544836.1"/>
    <property type="molecule type" value="Genomic_DNA"/>
</dbReference>
<organism evidence="1 2">
    <name type="scientific">Actinacidiphila polyblastidii</name>
    <dbReference type="NCBI Taxonomy" id="3110430"/>
    <lineage>
        <taxon>Bacteria</taxon>
        <taxon>Bacillati</taxon>
        <taxon>Actinomycetota</taxon>
        <taxon>Actinomycetes</taxon>
        <taxon>Kitasatosporales</taxon>
        <taxon>Streptomycetaceae</taxon>
        <taxon>Actinacidiphila</taxon>
    </lineage>
</organism>
<reference evidence="1 2" key="1">
    <citation type="submission" date="2023-12" db="EMBL/GenBank/DDBJ databases">
        <title>Streptomyces sp. V4-01.</title>
        <authorList>
            <person name="Somphong A."/>
            <person name="Phongsopitanun W."/>
        </authorList>
    </citation>
    <scope>NUCLEOTIDE SEQUENCE [LARGE SCALE GENOMIC DNA]</scope>
    <source>
        <strain evidence="1 2">V4-01</strain>
    </source>
</reference>
<comment type="caution">
    <text evidence="1">The sequence shown here is derived from an EMBL/GenBank/DDBJ whole genome shotgun (WGS) entry which is preliminary data.</text>
</comment>
<sequence length="98" mass="10311">MSAGSPSAPRWSLALTVDPAGVVEAMPKDLQRAVLLFLQALVIETGGAVEAGKPAPGSPLDDAGLRYSVLVPGEPVIVEYLVVPVAREVRIPTLVWMH</sequence>
<gene>
    <name evidence="1" type="ORF">V2S66_23070</name>
</gene>
<accession>A0ABU7PGA6</accession>
<dbReference type="RefSeq" id="WP_330797983.1">
    <property type="nucleotide sequence ID" value="NZ_JAZEWV010000021.1"/>
</dbReference>
<proteinExistence type="predicted"/>
<evidence type="ECO:0000313" key="1">
    <source>
        <dbReference type="EMBL" id="MEE4544836.1"/>
    </source>
</evidence>
<dbReference type="Proteomes" id="UP001344658">
    <property type="component" value="Unassembled WGS sequence"/>
</dbReference>
<name>A0ABU7PGA6_9ACTN</name>
<keyword evidence="2" id="KW-1185">Reference proteome</keyword>
<evidence type="ECO:0000313" key="2">
    <source>
        <dbReference type="Proteomes" id="UP001344658"/>
    </source>
</evidence>
<protein>
    <submittedName>
        <fullName evidence="1">Uncharacterized protein</fullName>
    </submittedName>
</protein>